<feature type="transmembrane region" description="Helical" evidence="5">
    <location>
        <begin position="520"/>
        <end position="543"/>
    </location>
</feature>
<comment type="caution">
    <text evidence="6">The sequence shown here is derived from an EMBL/GenBank/DDBJ whole genome shotgun (WGS) entry which is preliminary data.</text>
</comment>
<feature type="transmembrane region" description="Helical" evidence="5">
    <location>
        <begin position="393"/>
        <end position="417"/>
    </location>
</feature>
<feature type="transmembrane region" description="Helical" evidence="5">
    <location>
        <begin position="429"/>
        <end position="449"/>
    </location>
</feature>
<feature type="transmembrane region" description="Helical" evidence="5">
    <location>
        <begin position="265"/>
        <end position="285"/>
    </location>
</feature>
<feature type="transmembrane region" description="Helical" evidence="5">
    <location>
        <begin position="213"/>
        <end position="233"/>
    </location>
</feature>
<evidence type="ECO:0000256" key="4">
    <source>
        <dbReference type="ARBA" id="ARBA00023136"/>
    </source>
</evidence>
<proteinExistence type="predicted"/>
<feature type="transmembrane region" description="Helical" evidence="5">
    <location>
        <begin position="131"/>
        <end position="151"/>
    </location>
</feature>
<organism evidence="6 7">
    <name type="scientific">Phytophthora boehmeriae</name>
    <dbReference type="NCBI Taxonomy" id="109152"/>
    <lineage>
        <taxon>Eukaryota</taxon>
        <taxon>Sar</taxon>
        <taxon>Stramenopiles</taxon>
        <taxon>Oomycota</taxon>
        <taxon>Peronosporomycetes</taxon>
        <taxon>Peronosporales</taxon>
        <taxon>Peronosporaceae</taxon>
        <taxon>Phytophthora</taxon>
    </lineage>
</organism>
<evidence type="ECO:0000256" key="1">
    <source>
        <dbReference type="ARBA" id="ARBA00004141"/>
    </source>
</evidence>
<evidence type="ECO:0000256" key="2">
    <source>
        <dbReference type="ARBA" id="ARBA00022692"/>
    </source>
</evidence>
<keyword evidence="7" id="KW-1185">Reference proteome</keyword>
<feature type="transmembrane region" description="Helical" evidence="5">
    <location>
        <begin position="555"/>
        <end position="575"/>
    </location>
</feature>
<feature type="transmembrane region" description="Helical" evidence="5">
    <location>
        <begin position="99"/>
        <end position="119"/>
    </location>
</feature>
<gene>
    <name evidence="6" type="ORF">PHYBOEH_001153</name>
</gene>
<name>A0A8T1V7V0_9STRA</name>
<feature type="transmembrane region" description="Helical" evidence="5">
    <location>
        <begin position="478"/>
        <end position="499"/>
    </location>
</feature>
<dbReference type="OrthoDB" id="8904098at2759"/>
<evidence type="ECO:0000313" key="7">
    <source>
        <dbReference type="Proteomes" id="UP000693981"/>
    </source>
</evidence>
<keyword evidence="3 5" id="KW-1133">Transmembrane helix</keyword>
<evidence type="ECO:0000256" key="3">
    <source>
        <dbReference type="ARBA" id="ARBA00022989"/>
    </source>
</evidence>
<dbReference type="AlphaFoldDB" id="A0A8T1V7V0"/>
<dbReference type="PANTHER" id="PTHR11654">
    <property type="entry name" value="OLIGOPEPTIDE TRANSPORTER-RELATED"/>
    <property type="match status" value="1"/>
</dbReference>
<sequence>MDSKIKSPALESPTTAYATVWDNRPRKYKSVLFQVCVFILMMELSERLSYYGINQGLKNFMQKIGWSMVSASALKSTWTSICYITPLFGAYLADERWGRFRTILVFGIWYCIGDFLVAIAAHPDIMTEKAIVNPIFVIGLFVGIGVGTGAIKSNVITFGADQFDPNDPSEVHQKATYFSYFYFCINFGAAFSYGYLSVLCVEGSAQIPEEYGYFATYMICAGVMVVAILFFLVGSPRYVHMPPKDRSISTLLVLLKKSAKSSRNGAIVVTGALLLLFSLPVNVASAFSAESGKAGEVLSYIAAAMVLAGVVCWVYGANDQSFLNAMKESHGGDFDDERVEGYKKLVSTLPFAAYTIIWQCAYDQTDANFQSITQQCDLRLDTSDPDSSQIPGAMLGVFDPIFIVICIPILDSIVYPFYEKRFGKPPSHFGRASAGLIVACIGLFWSGIFETIRRNAGPLEANGEPILDGGSSQPMNDISWAAAIPNYVFIALAECLINVTAYDVFYTTVPIGLKSTSQGVNLFMTSVGSVMTSVFTIMFSPYLPTDDLNDGNLEYMFFTVGAVSVVNFLAFYFTMKKMNFGMSSSSTGGHLDLDGKDSVASRHSVAASK</sequence>
<dbReference type="Proteomes" id="UP000693981">
    <property type="component" value="Unassembled WGS sequence"/>
</dbReference>
<dbReference type="GO" id="GO:0016020">
    <property type="term" value="C:membrane"/>
    <property type="evidence" value="ECO:0007669"/>
    <property type="project" value="UniProtKB-SubCell"/>
</dbReference>
<keyword evidence="4 5" id="KW-0472">Membrane</keyword>
<dbReference type="GO" id="GO:0022857">
    <property type="term" value="F:transmembrane transporter activity"/>
    <property type="evidence" value="ECO:0007669"/>
    <property type="project" value="InterPro"/>
</dbReference>
<evidence type="ECO:0000313" key="6">
    <source>
        <dbReference type="EMBL" id="KAG7377046.1"/>
    </source>
</evidence>
<accession>A0A8T1V7V0</accession>
<evidence type="ECO:0000256" key="5">
    <source>
        <dbReference type="SAM" id="Phobius"/>
    </source>
</evidence>
<keyword evidence="2 5" id="KW-0812">Transmembrane</keyword>
<feature type="transmembrane region" description="Helical" evidence="5">
    <location>
        <begin position="31"/>
        <end position="53"/>
    </location>
</feature>
<reference evidence="6" key="1">
    <citation type="submission" date="2021-02" db="EMBL/GenBank/DDBJ databases">
        <authorList>
            <person name="Palmer J.M."/>
        </authorList>
    </citation>
    <scope>NUCLEOTIDE SEQUENCE</scope>
    <source>
        <strain evidence="6">SCRP23</strain>
    </source>
</reference>
<dbReference type="EMBL" id="JAGDFL010001225">
    <property type="protein sequence ID" value="KAG7377046.1"/>
    <property type="molecule type" value="Genomic_DNA"/>
</dbReference>
<comment type="subcellular location">
    <subcellularLocation>
        <location evidence="1">Membrane</location>
        <topology evidence="1">Multi-pass membrane protein</topology>
    </subcellularLocation>
</comment>
<protein>
    <recommendedName>
        <fullName evidence="8">Proton-dependent Oligopeptide Transporter (POT) Family</fullName>
    </recommendedName>
</protein>
<dbReference type="Pfam" id="PF00854">
    <property type="entry name" value="PTR2"/>
    <property type="match status" value="1"/>
</dbReference>
<dbReference type="InterPro" id="IPR000109">
    <property type="entry name" value="POT_fam"/>
</dbReference>
<feature type="transmembrane region" description="Helical" evidence="5">
    <location>
        <begin position="297"/>
        <end position="316"/>
    </location>
</feature>
<feature type="transmembrane region" description="Helical" evidence="5">
    <location>
        <begin position="180"/>
        <end position="201"/>
    </location>
</feature>
<feature type="transmembrane region" description="Helical" evidence="5">
    <location>
        <begin position="73"/>
        <end position="93"/>
    </location>
</feature>
<evidence type="ECO:0008006" key="8">
    <source>
        <dbReference type="Google" id="ProtNLM"/>
    </source>
</evidence>